<reference evidence="2 3" key="1">
    <citation type="submission" date="2016-06" db="EMBL/GenBank/DDBJ databases">
        <title>Complete genome sequence of a deep-branching marine Gamma Proteobacterium Woeseia oceani type strain XK5.</title>
        <authorList>
            <person name="Mu D."/>
            <person name="Du Z."/>
        </authorList>
    </citation>
    <scope>NUCLEOTIDE SEQUENCE [LARGE SCALE GENOMIC DNA]</scope>
    <source>
        <strain evidence="2 3">XK5</strain>
    </source>
</reference>
<dbReference type="STRING" id="1548547.BA177_07770"/>
<dbReference type="PANTHER" id="PTHR35867:SF1">
    <property type="entry name" value="PROTEIN RSEC"/>
    <property type="match status" value="1"/>
</dbReference>
<keyword evidence="1" id="KW-0812">Transmembrane</keyword>
<organism evidence="2 3">
    <name type="scientific">Woeseia oceani</name>
    <dbReference type="NCBI Taxonomy" id="1548547"/>
    <lineage>
        <taxon>Bacteria</taxon>
        <taxon>Pseudomonadati</taxon>
        <taxon>Pseudomonadota</taxon>
        <taxon>Gammaproteobacteria</taxon>
        <taxon>Woeseiales</taxon>
        <taxon>Woeseiaceae</taxon>
        <taxon>Woeseia</taxon>
    </lineage>
</organism>
<dbReference type="PIRSF" id="PIRSF004923">
    <property type="entry name" value="RseC"/>
    <property type="match status" value="1"/>
</dbReference>
<dbReference type="InterPro" id="IPR026268">
    <property type="entry name" value="RseC"/>
</dbReference>
<dbReference type="Proteomes" id="UP000092695">
    <property type="component" value="Chromosome"/>
</dbReference>
<evidence type="ECO:0000313" key="3">
    <source>
        <dbReference type="Proteomes" id="UP000092695"/>
    </source>
</evidence>
<sequence length="148" mass="15200">MHTPTARITAVHGDRVSLIVDAPLACARCAAGKGCGAGLLGRRAAAKAFELPRPAGLGLCVGDEVTLDIQPERLLQASIWAYGLPLAAMLLGPVVAHWLWGPLSDSQLALASLAGLGLAIAVGRRLLVNEPCSGQLVPSISGHRPTST</sequence>
<dbReference type="EMBL" id="CP016268">
    <property type="protein sequence ID" value="ANO51113.1"/>
    <property type="molecule type" value="Genomic_DNA"/>
</dbReference>
<feature type="transmembrane region" description="Helical" evidence="1">
    <location>
        <begin position="106"/>
        <end position="127"/>
    </location>
</feature>
<evidence type="ECO:0008006" key="4">
    <source>
        <dbReference type="Google" id="ProtNLM"/>
    </source>
</evidence>
<dbReference type="InterPro" id="IPR007359">
    <property type="entry name" value="SigmaE_reg_RseC_MucC"/>
</dbReference>
<feature type="transmembrane region" description="Helical" evidence="1">
    <location>
        <begin position="79"/>
        <end position="100"/>
    </location>
</feature>
<accession>A0A193LF70</accession>
<proteinExistence type="predicted"/>
<dbReference type="OrthoDB" id="9795854at2"/>
<dbReference type="AlphaFoldDB" id="A0A193LF70"/>
<keyword evidence="1" id="KW-0472">Membrane</keyword>
<gene>
    <name evidence="2" type="ORF">BA177_07770</name>
</gene>
<keyword evidence="1" id="KW-1133">Transmembrane helix</keyword>
<dbReference type="Pfam" id="PF04246">
    <property type="entry name" value="RseC_MucC"/>
    <property type="match status" value="1"/>
</dbReference>
<evidence type="ECO:0000313" key="2">
    <source>
        <dbReference type="EMBL" id="ANO51113.1"/>
    </source>
</evidence>
<protein>
    <recommendedName>
        <fullName evidence="4">Fis family transcriptional regulator</fullName>
    </recommendedName>
</protein>
<dbReference type="RefSeq" id="WP_068615072.1">
    <property type="nucleotide sequence ID" value="NZ_CP016268.1"/>
</dbReference>
<evidence type="ECO:0000256" key="1">
    <source>
        <dbReference type="SAM" id="Phobius"/>
    </source>
</evidence>
<dbReference type="PANTHER" id="PTHR35867">
    <property type="entry name" value="PROTEIN RSEC"/>
    <property type="match status" value="1"/>
</dbReference>
<keyword evidence="3" id="KW-1185">Reference proteome</keyword>
<name>A0A193LF70_9GAMM</name>
<dbReference type="KEGG" id="woc:BA177_07770"/>